<evidence type="ECO:0008006" key="3">
    <source>
        <dbReference type="Google" id="ProtNLM"/>
    </source>
</evidence>
<keyword evidence="2" id="KW-1185">Reference proteome</keyword>
<accession>A0ABP8IRC1</accession>
<dbReference type="Proteomes" id="UP001501153">
    <property type="component" value="Unassembled WGS sequence"/>
</dbReference>
<evidence type="ECO:0000313" key="2">
    <source>
        <dbReference type="Proteomes" id="UP001501153"/>
    </source>
</evidence>
<protein>
    <recommendedName>
        <fullName evidence="3">DUF4007 family protein</fullName>
    </recommendedName>
</protein>
<proteinExistence type="predicted"/>
<evidence type="ECO:0000313" key="1">
    <source>
        <dbReference type="EMBL" id="GAA4367592.1"/>
    </source>
</evidence>
<comment type="caution">
    <text evidence="1">The sequence shown here is derived from an EMBL/GenBank/DDBJ whole genome shotgun (WGS) entry which is preliminary data.</text>
</comment>
<dbReference type="EMBL" id="BAABGZ010000078">
    <property type="protein sequence ID" value="GAA4367592.1"/>
    <property type="molecule type" value="Genomic_DNA"/>
</dbReference>
<organism evidence="1 2">
    <name type="scientific">Hymenobacter saemangeumensis</name>
    <dbReference type="NCBI Taxonomy" id="1084522"/>
    <lineage>
        <taxon>Bacteria</taxon>
        <taxon>Pseudomonadati</taxon>
        <taxon>Bacteroidota</taxon>
        <taxon>Cytophagia</taxon>
        <taxon>Cytophagales</taxon>
        <taxon>Hymenobacteraceae</taxon>
        <taxon>Hymenobacter</taxon>
    </lineage>
</organism>
<reference evidence="2" key="1">
    <citation type="journal article" date="2019" name="Int. J. Syst. Evol. Microbiol.">
        <title>The Global Catalogue of Microorganisms (GCM) 10K type strain sequencing project: providing services to taxonomists for standard genome sequencing and annotation.</title>
        <authorList>
            <consortium name="The Broad Institute Genomics Platform"/>
            <consortium name="The Broad Institute Genome Sequencing Center for Infectious Disease"/>
            <person name="Wu L."/>
            <person name="Ma J."/>
        </authorList>
    </citation>
    <scope>NUCLEOTIDE SEQUENCE [LARGE SCALE GENOMIC DNA]</scope>
    <source>
        <strain evidence="2">JCM 17923</strain>
    </source>
</reference>
<sequence length="258" mass="29232">MQTLHEYQGFGVSLREITQVFNLFGAEKQVLINETGFGDNKVRGLIDYLKDFNLASNTKELTKLGEEVKKADKRLVEDFSKWLCVYHWSACDHNPALFYLLNCAGNVASLAGFQEAFKLWASANDIQTNYKKPYVTGLISKTLKALTDTEAFEKLRLISIGNDRIERLDPYGVHPLLLAYILYDNRRGRQSITITELLEEPGNIGKFFGYNANSLDNRLNDLAHLGLVKRVQVANLNMVELPFNGSPLALVEKYYAEN</sequence>
<name>A0ABP8IRC1_9BACT</name>
<dbReference type="RefSeq" id="WP_345237874.1">
    <property type="nucleotide sequence ID" value="NZ_BAABGZ010000078.1"/>
</dbReference>
<gene>
    <name evidence="1" type="ORF">GCM10023185_39610</name>
</gene>